<dbReference type="SUPFAM" id="SSF48452">
    <property type="entry name" value="TPR-like"/>
    <property type="match status" value="2"/>
</dbReference>
<name>A0A9D9H0D8_9BACT</name>
<proteinExistence type="predicted"/>
<dbReference type="EMBL" id="JADIMZ010000004">
    <property type="protein sequence ID" value="MBO8431721.1"/>
    <property type="molecule type" value="Genomic_DNA"/>
</dbReference>
<gene>
    <name evidence="1" type="ORF">IAB08_00290</name>
</gene>
<dbReference type="InterPro" id="IPR019734">
    <property type="entry name" value="TPR_rpt"/>
</dbReference>
<evidence type="ECO:0000313" key="2">
    <source>
        <dbReference type="Proteomes" id="UP000823612"/>
    </source>
</evidence>
<dbReference type="SMART" id="SM00028">
    <property type="entry name" value="TPR"/>
    <property type="match status" value="3"/>
</dbReference>
<sequence>MKRAQFIGVSLVLGLGVLFSSCESLKKMAKNHAQVQYQVNPSPLEMHGDKVKVDISGTVPPKYFWNKAIVVFQPTLVYEGGQQDLKPIILRGAKTVGEGTMIDNKMGGSFSYSDEVAYVPAMAQSRLVINPVGYPEAKAEGMEVTNAAQASEVAKNLGLGERTIAEGMMVTSSRIDQESSRMAVVPHKYEKETVIPHTAYIYYLVDTYNLNWRLELNKTPEAKAGIRILDSLFGTGMEMKSVDIKAWASPEGEESRNQNLSDNRAKTAVKYFNSAYSKAVNKLARQMKVKASTIKQDIEPTVESMGEDWDKFLADLRASNIADKNTIINVISSHTDRDAREQEIRNMTVIYKEIEDEILPPLRRAQITVNFLEPKKTDEEIARLSLVAPDSLKLEELLYATTLTEDKDNQLKIFMSATEVYPEDFRGFTNAAALLYAKQQYDQAQQLLETANGLQPNNGAVLNNLGAIALAKGDFENARAHFENALKAGSPEAAFNMGLMNIKDGEYAKAVSALGSEKCIYNLALAQLLNGQVDQAKNTLNCMQTKTPDAYYLLAVCAARQDAKADVISNLKQAIQGKASLKAQAQGDIEFLDLREDADFQALVK</sequence>
<protein>
    <submittedName>
        <fullName evidence="1">Tetratricopeptide repeat protein</fullName>
    </submittedName>
</protein>
<accession>A0A9D9H0D8</accession>
<evidence type="ECO:0000313" key="1">
    <source>
        <dbReference type="EMBL" id="MBO8431721.1"/>
    </source>
</evidence>
<dbReference type="Proteomes" id="UP000823612">
    <property type="component" value="Unassembled WGS sequence"/>
</dbReference>
<dbReference type="Gene3D" id="1.25.40.10">
    <property type="entry name" value="Tetratricopeptide repeat domain"/>
    <property type="match status" value="1"/>
</dbReference>
<dbReference type="AlphaFoldDB" id="A0A9D9H0D8"/>
<organism evidence="1 2">
    <name type="scientific">Candidatus Pullibacteroides excrementavium</name>
    <dbReference type="NCBI Taxonomy" id="2840905"/>
    <lineage>
        <taxon>Bacteria</taxon>
        <taxon>Pseudomonadati</taxon>
        <taxon>Bacteroidota</taxon>
        <taxon>Bacteroidia</taxon>
        <taxon>Bacteroidales</taxon>
        <taxon>Candidatus Pullibacteroides</taxon>
    </lineage>
</organism>
<dbReference type="InterPro" id="IPR011990">
    <property type="entry name" value="TPR-like_helical_dom_sf"/>
</dbReference>
<reference evidence="1" key="2">
    <citation type="journal article" date="2021" name="PeerJ">
        <title>Extensive microbial diversity within the chicken gut microbiome revealed by metagenomics and culture.</title>
        <authorList>
            <person name="Gilroy R."/>
            <person name="Ravi A."/>
            <person name="Getino M."/>
            <person name="Pursley I."/>
            <person name="Horton D.L."/>
            <person name="Alikhan N.F."/>
            <person name="Baker D."/>
            <person name="Gharbi K."/>
            <person name="Hall N."/>
            <person name="Watson M."/>
            <person name="Adriaenssens E.M."/>
            <person name="Foster-Nyarko E."/>
            <person name="Jarju S."/>
            <person name="Secka A."/>
            <person name="Antonio M."/>
            <person name="Oren A."/>
            <person name="Chaudhuri R.R."/>
            <person name="La Ragione R."/>
            <person name="Hildebrand F."/>
            <person name="Pallen M.J."/>
        </authorList>
    </citation>
    <scope>NUCLEOTIDE SEQUENCE</scope>
    <source>
        <strain evidence="1">2889</strain>
    </source>
</reference>
<reference evidence="1" key="1">
    <citation type="submission" date="2020-10" db="EMBL/GenBank/DDBJ databases">
        <authorList>
            <person name="Gilroy R."/>
        </authorList>
    </citation>
    <scope>NUCLEOTIDE SEQUENCE</scope>
    <source>
        <strain evidence="1">2889</strain>
    </source>
</reference>
<dbReference type="PROSITE" id="PS51257">
    <property type="entry name" value="PROKAR_LIPOPROTEIN"/>
    <property type="match status" value="1"/>
</dbReference>
<comment type="caution">
    <text evidence="1">The sequence shown here is derived from an EMBL/GenBank/DDBJ whole genome shotgun (WGS) entry which is preliminary data.</text>
</comment>
<dbReference type="NCBIfam" id="NF047558">
    <property type="entry name" value="TPR_END_plus"/>
    <property type="match status" value="1"/>
</dbReference>
<dbReference type="Pfam" id="PF14559">
    <property type="entry name" value="TPR_19"/>
    <property type="match status" value="1"/>
</dbReference>